<dbReference type="RefSeq" id="WP_215625291.1">
    <property type="nucleotide sequence ID" value="NZ_CP067089.2"/>
</dbReference>
<gene>
    <name evidence="10" type="ORF">JFL75_13665</name>
</gene>
<accession>A0A7T8B9I2</accession>
<dbReference type="GO" id="GO:0008237">
    <property type="term" value="F:metallopeptidase activity"/>
    <property type="evidence" value="ECO:0007669"/>
    <property type="project" value="UniProtKB-KW"/>
</dbReference>
<dbReference type="AlphaFoldDB" id="A0A7T8B9I2"/>
<protein>
    <submittedName>
        <fullName evidence="10">Aminopeptidase</fullName>
    </submittedName>
</protein>
<dbReference type="InterPro" id="IPR035097">
    <property type="entry name" value="M29_N-terminal"/>
</dbReference>
<dbReference type="Gene3D" id="3.40.1830.10">
    <property type="entry name" value="Thermophilic metalloprotease (M29)"/>
    <property type="match status" value="1"/>
</dbReference>
<proteinExistence type="inferred from homology"/>
<dbReference type="Proteomes" id="UP000595917">
    <property type="component" value="Chromosome"/>
</dbReference>
<name>A0A7T8B9I2_9SPIR</name>
<evidence type="ECO:0000256" key="2">
    <source>
        <dbReference type="ARBA" id="ARBA00001946"/>
    </source>
</evidence>
<dbReference type="KEGG" id="bhc:JFL75_13665"/>
<evidence type="ECO:0000313" key="11">
    <source>
        <dbReference type="Proteomes" id="UP000595917"/>
    </source>
</evidence>
<keyword evidence="7" id="KW-0479">Metal-binding</keyword>
<comment type="similarity">
    <text evidence="4">Belongs to the peptidase M29 family.</text>
</comment>
<comment type="cofactor">
    <cofactor evidence="1">
        <name>Co(2+)</name>
        <dbReference type="ChEBI" id="CHEBI:48828"/>
    </cofactor>
</comment>
<evidence type="ECO:0000256" key="5">
    <source>
        <dbReference type="ARBA" id="ARBA00022438"/>
    </source>
</evidence>
<evidence type="ECO:0000256" key="7">
    <source>
        <dbReference type="ARBA" id="ARBA00022723"/>
    </source>
</evidence>
<dbReference type="GO" id="GO:0046872">
    <property type="term" value="F:metal ion binding"/>
    <property type="evidence" value="ECO:0007669"/>
    <property type="project" value="UniProtKB-KW"/>
</dbReference>
<keyword evidence="11" id="KW-1185">Reference proteome</keyword>
<keyword evidence="6" id="KW-0645">Protease</keyword>
<dbReference type="SUPFAM" id="SSF144052">
    <property type="entry name" value="Thermophilic metalloprotease-like"/>
    <property type="match status" value="1"/>
</dbReference>
<evidence type="ECO:0000256" key="8">
    <source>
        <dbReference type="ARBA" id="ARBA00022801"/>
    </source>
</evidence>
<dbReference type="GO" id="GO:0004177">
    <property type="term" value="F:aminopeptidase activity"/>
    <property type="evidence" value="ECO:0007669"/>
    <property type="project" value="UniProtKB-KW"/>
</dbReference>
<dbReference type="InterPro" id="IPR000787">
    <property type="entry name" value="Peptidase_M29"/>
</dbReference>
<dbReference type="Pfam" id="PF02073">
    <property type="entry name" value="Peptidase_M29"/>
    <property type="match status" value="1"/>
</dbReference>
<evidence type="ECO:0000256" key="9">
    <source>
        <dbReference type="ARBA" id="ARBA00023049"/>
    </source>
</evidence>
<evidence type="ECO:0000256" key="3">
    <source>
        <dbReference type="ARBA" id="ARBA00001947"/>
    </source>
</evidence>
<keyword evidence="5 10" id="KW-0031">Aminopeptidase</keyword>
<sequence>MEDPRIRKFAQFLINRAVYLQKGEKILIELHGRETGLAKALVEEAYAAGGKPYIHIFDYELERALITGADRGHIKQVASYELNRMKDMDAYIDIRATENINAWKGIPEPGMEAYRKEYWGPIHLDRRCNHTKWSVLRYPNNAMAQLAGMSTGDYEDFYFRACLLDYDKMAKAMEKLVARMARTDQVRITGPGTDLAFSIKGIPSIGMSGNRNIPDGEIYTAPVRDSVNGTISYNVPSPYEGLLFTGVKFEFRDGKIIKAESNNTEKLNKILDTDDGARYIGEFAIGVNPVIRDPMADILFDEKITGSFHFTPGQAYENADNGNKSSVHWDLISIQRKEYGGGEMYFDGELIRKDGIFLPDDLQCLNPENLL</sequence>
<evidence type="ECO:0000256" key="1">
    <source>
        <dbReference type="ARBA" id="ARBA00001941"/>
    </source>
</evidence>
<reference evidence="10" key="1">
    <citation type="submission" date="2021-01" db="EMBL/GenBank/DDBJ databases">
        <title>Description of Breznakiella homolactica.</title>
        <authorList>
            <person name="Song Y."/>
            <person name="Brune A."/>
        </authorList>
    </citation>
    <scope>NUCLEOTIDE SEQUENCE</scope>
    <source>
        <strain evidence="10">RmG30</strain>
    </source>
</reference>
<evidence type="ECO:0000256" key="4">
    <source>
        <dbReference type="ARBA" id="ARBA00008236"/>
    </source>
</evidence>
<dbReference type="GO" id="GO:0006508">
    <property type="term" value="P:proteolysis"/>
    <property type="evidence" value="ECO:0007669"/>
    <property type="project" value="UniProtKB-KW"/>
</dbReference>
<evidence type="ECO:0000313" key="10">
    <source>
        <dbReference type="EMBL" id="QQO07985.1"/>
    </source>
</evidence>
<keyword evidence="9" id="KW-0482">Metalloprotease</keyword>
<dbReference type="InterPro" id="IPR052170">
    <property type="entry name" value="M29_Exopeptidase"/>
</dbReference>
<keyword evidence="8" id="KW-0378">Hydrolase</keyword>
<dbReference type="PANTHER" id="PTHR34448">
    <property type="entry name" value="AMINOPEPTIDASE"/>
    <property type="match status" value="1"/>
</dbReference>
<comment type="cofactor">
    <cofactor evidence="3">
        <name>Zn(2+)</name>
        <dbReference type="ChEBI" id="CHEBI:29105"/>
    </cofactor>
</comment>
<dbReference type="PANTHER" id="PTHR34448:SF1">
    <property type="entry name" value="BLL6088 PROTEIN"/>
    <property type="match status" value="1"/>
</dbReference>
<evidence type="ECO:0000256" key="6">
    <source>
        <dbReference type="ARBA" id="ARBA00022670"/>
    </source>
</evidence>
<comment type="cofactor">
    <cofactor evidence="2">
        <name>Mg(2+)</name>
        <dbReference type="ChEBI" id="CHEBI:18420"/>
    </cofactor>
</comment>
<dbReference type="EMBL" id="CP067089">
    <property type="protein sequence ID" value="QQO07985.1"/>
    <property type="molecule type" value="Genomic_DNA"/>
</dbReference>
<organism evidence="10 11">
    <name type="scientific">Breznakiella homolactica</name>
    <dbReference type="NCBI Taxonomy" id="2798577"/>
    <lineage>
        <taxon>Bacteria</taxon>
        <taxon>Pseudomonadati</taxon>
        <taxon>Spirochaetota</taxon>
        <taxon>Spirochaetia</taxon>
        <taxon>Spirochaetales</taxon>
        <taxon>Breznakiellaceae</taxon>
        <taxon>Breznakiella</taxon>
    </lineage>
</organism>